<dbReference type="InterPro" id="IPR013088">
    <property type="entry name" value="Znf_NHR/GATA"/>
</dbReference>
<dbReference type="FunFam" id="3.30.50.10:FF:000025">
    <property type="entry name" value="GATA transcription factor"/>
    <property type="match status" value="1"/>
</dbReference>
<comment type="function">
    <text evidence="11">Transcriptional activator that specifically binds 5'-GATA-3' or 5'-GAT-3' motifs within gene promoters. May be involved in the regulation of some light-responsive genes.</text>
</comment>
<evidence type="ECO:0000256" key="9">
    <source>
        <dbReference type="ARBA" id="ARBA00023163"/>
    </source>
</evidence>
<dbReference type="KEGG" id="qsa:O6P43_023394"/>
<proteinExistence type="inferred from homology"/>
<evidence type="ECO:0000256" key="7">
    <source>
        <dbReference type="ARBA" id="ARBA00023125"/>
    </source>
</evidence>
<dbReference type="Proteomes" id="UP001163823">
    <property type="component" value="Chromosome 9"/>
</dbReference>
<evidence type="ECO:0000313" key="15">
    <source>
        <dbReference type="EMBL" id="KAJ7957049.1"/>
    </source>
</evidence>
<dbReference type="CDD" id="cd00202">
    <property type="entry name" value="ZnF_GATA"/>
    <property type="match status" value="1"/>
</dbReference>
<dbReference type="SMART" id="SM00401">
    <property type="entry name" value="ZnF_GATA"/>
    <property type="match status" value="1"/>
</dbReference>
<gene>
    <name evidence="15" type="ORF">O6P43_023394</name>
</gene>
<dbReference type="InterPro" id="IPR051140">
    <property type="entry name" value="GATA_TF"/>
</dbReference>
<evidence type="ECO:0000256" key="8">
    <source>
        <dbReference type="ARBA" id="ARBA00023159"/>
    </source>
</evidence>
<keyword evidence="8" id="KW-0010">Activator</keyword>
<dbReference type="EMBL" id="JARAOO010000009">
    <property type="protein sequence ID" value="KAJ7957049.1"/>
    <property type="molecule type" value="Genomic_DNA"/>
</dbReference>
<evidence type="ECO:0000256" key="11">
    <source>
        <dbReference type="ARBA" id="ARBA00055020"/>
    </source>
</evidence>
<evidence type="ECO:0000256" key="6">
    <source>
        <dbReference type="ARBA" id="ARBA00023015"/>
    </source>
</evidence>
<keyword evidence="9" id="KW-0804">Transcription</keyword>
<keyword evidence="6" id="KW-0805">Transcription regulation</keyword>
<keyword evidence="5" id="KW-0862">Zinc</keyword>
<evidence type="ECO:0000256" key="10">
    <source>
        <dbReference type="ARBA" id="ARBA00023242"/>
    </source>
</evidence>
<dbReference type="GO" id="GO:0006355">
    <property type="term" value="P:regulation of DNA-templated transcription"/>
    <property type="evidence" value="ECO:0007669"/>
    <property type="project" value="InterPro"/>
</dbReference>
<keyword evidence="7" id="KW-0238">DNA-binding</keyword>
<keyword evidence="4 12" id="KW-0863">Zinc-finger</keyword>
<feature type="compositionally biased region" description="Basic and acidic residues" evidence="13">
    <location>
        <begin position="95"/>
        <end position="110"/>
    </location>
</feature>
<dbReference type="PROSITE" id="PS50114">
    <property type="entry name" value="GATA_ZN_FINGER_2"/>
    <property type="match status" value="1"/>
</dbReference>
<evidence type="ECO:0000256" key="3">
    <source>
        <dbReference type="ARBA" id="ARBA00022723"/>
    </source>
</evidence>
<dbReference type="PANTHER" id="PTHR45658:SF18">
    <property type="entry name" value="PROTEIN GAT2"/>
    <property type="match status" value="1"/>
</dbReference>
<dbReference type="GO" id="GO:0030154">
    <property type="term" value="P:cell differentiation"/>
    <property type="evidence" value="ECO:0007669"/>
    <property type="project" value="TreeGrafter"/>
</dbReference>
<dbReference type="SUPFAM" id="SSF57716">
    <property type="entry name" value="Glucocorticoid receptor-like (DNA-binding domain)"/>
    <property type="match status" value="1"/>
</dbReference>
<comment type="caution">
    <text evidence="15">The sequence shown here is derived from an EMBL/GenBank/DDBJ whole genome shotgun (WGS) entry which is preliminary data.</text>
</comment>
<keyword evidence="10" id="KW-0539">Nucleus</keyword>
<comment type="similarity">
    <text evidence="2">Belongs to the type IV zinc-finger family. Class A subfamily.</text>
</comment>
<keyword evidence="16" id="KW-1185">Reference proteome</keyword>
<evidence type="ECO:0000256" key="4">
    <source>
        <dbReference type="ARBA" id="ARBA00022771"/>
    </source>
</evidence>
<dbReference type="PANTHER" id="PTHR45658">
    <property type="entry name" value="GATA TRANSCRIPTION FACTOR"/>
    <property type="match status" value="1"/>
</dbReference>
<organism evidence="15 16">
    <name type="scientific">Quillaja saponaria</name>
    <name type="common">Soap bark tree</name>
    <dbReference type="NCBI Taxonomy" id="32244"/>
    <lineage>
        <taxon>Eukaryota</taxon>
        <taxon>Viridiplantae</taxon>
        <taxon>Streptophyta</taxon>
        <taxon>Embryophyta</taxon>
        <taxon>Tracheophyta</taxon>
        <taxon>Spermatophyta</taxon>
        <taxon>Magnoliopsida</taxon>
        <taxon>eudicotyledons</taxon>
        <taxon>Gunneridae</taxon>
        <taxon>Pentapetalae</taxon>
        <taxon>rosids</taxon>
        <taxon>fabids</taxon>
        <taxon>Fabales</taxon>
        <taxon>Quillajaceae</taxon>
        <taxon>Quillaja</taxon>
    </lineage>
</organism>
<evidence type="ECO:0000259" key="14">
    <source>
        <dbReference type="PROSITE" id="PS50114"/>
    </source>
</evidence>
<dbReference type="AlphaFoldDB" id="A0AAD7LF75"/>
<evidence type="ECO:0000256" key="2">
    <source>
        <dbReference type="ARBA" id="ARBA00005694"/>
    </source>
</evidence>
<feature type="compositionally biased region" description="Low complexity" evidence="13">
    <location>
        <begin position="78"/>
        <end position="90"/>
    </location>
</feature>
<evidence type="ECO:0000256" key="12">
    <source>
        <dbReference type="PROSITE-ProRule" id="PRU00094"/>
    </source>
</evidence>
<dbReference type="Gene3D" id="3.30.50.10">
    <property type="entry name" value="Erythroid Transcription Factor GATA-1, subunit A"/>
    <property type="match status" value="1"/>
</dbReference>
<evidence type="ECO:0000313" key="16">
    <source>
        <dbReference type="Proteomes" id="UP001163823"/>
    </source>
</evidence>
<evidence type="ECO:0000256" key="1">
    <source>
        <dbReference type="ARBA" id="ARBA00004123"/>
    </source>
</evidence>
<dbReference type="GO" id="GO:0008270">
    <property type="term" value="F:zinc ion binding"/>
    <property type="evidence" value="ECO:0007669"/>
    <property type="project" value="UniProtKB-KW"/>
</dbReference>
<sequence length="211" mass="24173">MAAVDVFNGLIDTDFQDFDLEDLEKMPSDFPTMNDFQLLCSPQDPLDDIEWYPSFTDDFISLNDVGLKSPEYEVDKTSSVSSSSFASPHSPLTTEKQDQKTSQSESKRIGLEEEADHNFVGFATKKARTKRKNNIKWANLKRDQRKWCSHCQTEKTPQWRIGPLGPRTLCNACGVRFKSGRLVPEYRPAASPTFDSCRHSNFHKKIMKKRI</sequence>
<evidence type="ECO:0000256" key="5">
    <source>
        <dbReference type="ARBA" id="ARBA00022833"/>
    </source>
</evidence>
<dbReference type="InterPro" id="IPR000679">
    <property type="entry name" value="Znf_GATA"/>
</dbReference>
<feature type="region of interest" description="Disordered" evidence="13">
    <location>
        <begin position="78"/>
        <end position="110"/>
    </location>
</feature>
<keyword evidence="3" id="KW-0479">Metal-binding</keyword>
<evidence type="ECO:0000256" key="13">
    <source>
        <dbReference type="SAM" id="MobiDB-lite"/>
    </source>
</evidence>
<dbReference type="GO" id="GO:0005634">
    <property type="term" value="C:nucleus"/>
    <property type="evidence" value="ECO:0007669"/>
    <property type="project" value="UniProtKB-SubCell"/>
</dbReference>
<name>A0AAD7LF75_QUISA</name>
<reference evidence="15" key="1">
    <citation type="journal article" date="2023" name="Science">
        <title>Elucidation of the pathway for biosynthesis of saponin adjuvants from the soapbark tree.</title>
        <authorList>
            <person name="Reed J."/>
            <person name="Orme A."/>
            <person name="El-Demerdash A."/>
            <person name="Owen C."/>
            <person name="Martin L.B.B."/>
            <person name="Misra R.C."/>
            <person name="Kikuchi S."/>
            <person name="Rejzek M."/>
            <person name="Martin A.C."/>
            <person name="Harkess A."/>
            <person name="Leebens-Mack J."/>
            <person name="Louveau T."/>
            <person name="Stephenson M.J."/>
            <person name="Osbourn A."/>
        </authorList>
    </citation>
    <scope>NUCLEOTIDE SEQUENCE</scope>
    <source>
        <strain evidence="15">S10</strain>
    </source>
</reference>
<accession>A0AAD7LF75</accession>
<dbReference type="GO" id="GO:0043565">
    <property type="term" value="F:sequence-specific DNA binding"/>
    <property type="evidence" value="ECO:0007669"/>
    <property type="project" value="InterPro"/>
</dbReference>
<protein>
    <submittedName>
        <fullName evidence="15">GATA transcription factor</fullName>
    </submittedName>
</protein>
<comment type="subcellular location">
    <subcellularLocation>
        <location evidence="1">Nucleus</location>
    </subcellularLocation>
</comment>
<dbReference type="Pfam" id="PF00320">
    <property type="entry name" value="GATA"/>
    <property type="match status" value="1"/>
</dbReference>
<feature type="domain" description="GATA-type" evidence="14">
    <location>
        <begin position="142"/>
        <end position="178"/>
    </location>
</feature>